<gene>
    <name evidence="3" type="ORF">DCP75_00425</name>
</gene>
<dbReference type="InterPro" id="IPR029058">
    <property type="entry name" value="AB_hydrolase_fold"/>
</dbReference>
<dbReference type="SUPFAM" id="SSF53474">
    <property type="entry name" value="alpha/beta-Hydrolases"/>
    <property type="match status" value="1"/>
</dbReference>
<dbReference type="PANTHER" id="PTHR48081:SF13">
    <property type="entry name" value="ALPHA_BETA HYDROLASE"/>
    <property type="match status" value="1"/>
</dbReference>
<dbReference type="InterPro" id="IPR050300">
    <property type="entry name" value="GDXG_lipolytic_enzyme"/>
</dbReference>
<keyword evidence="1 3" id="KW-0378">Hydrolase</keyword>
<organism evidence="3 4">
    <name type="scientific">Haliea salexigens</name>
    <dbReference type="NCBI Taxonomy" id="287487"/>
    <lineage>
        <taxon>Bacteria</taxon>
        <taxon>Pseudomonadati</taxon>
        <taxon>Pseudomonadota</taxon>
        <taxon>Gammaproteobacteria</taxon>
        <taxon>Cellvibrionales</taxon>
        <taxon>Halieaceae</taxon>
        <taxon>Haliea</taxon>
    </lineage>
</organism>
<evidence type="ECO:0000256" key="1">
    <source>
        <dbReference type="ARBA" id="ARBA00022801"/>
    </source>
</evidence>
<dbReference type="PANTHER" id="PTHR48081">
    <property type="entry name" value="AB HYDROLASE SUPERFAMILY PROTEIN C4A8.06C"/>
    <property type="match status" value="1"/>
</dbReference>
<dbReference type="Pfam" id="PF20434">
    <property type="entry name" value="BD-FAE"/>
    <property type="match status" value="1"/>
</dbReference>
<accession>A0A3C1KIJ6</accession>
<dbReference type="EMBL" id="DMND01000009">
    <property type="protein sequence ID" value="HAN26204.1"/>
    <property type="molecule type" value="Genomic_DNA"/>
</dbReference>
<evidence type="ECO:0000313" key="3">
    <source>
        <dbReference type="EMBL" id="HAN26204.1"/>
    </source>
</evidence>
<dbReference type="GO" id="GO:0016787">
    <property type="term" value="F:hydrolase activity"/>
    <property type="evidence" value="ECO:0007669"/>
    <property type="project" value="UniProtKB-KW"/>
</dbReference>
<dbReference type="InterPro" id="IPR049492">
    <property type="entry name" value="BD-FAE-like_dom"/>
</dbReference>
<evidence type="ECO:0000313" key="4">
    <source>
        <dbReference type="Proteomes" id="UP000259273"/>
    </source>
</evidence>
<dbReference type="Gene3D" id="3.40.50.1820">
    <property type="entry name" value="alpha/beta hydrolase"/>
    <property type="match status" value="1"/>
</dbReference>
<feature type="domain" description="BD-FAE-like" evidence="2">
    <location>
        <begin position="2"/>
        <end position="183"/>
    </location>
</feature>
<reference evidence="3 4" key="1">
    <citation type="journal article" date="2018" name="Nat. Biotechnol.">
        <title>A standardized bacterial taxonomy based on genome phylogeny substantially revises the tree of life.</title>
        <authorList>
            <person name="Parks D.H."/>
            <person name="Chuvochina M."/>
            <person name="Waite D.W."/>
            <person name="Rinke C."/>
            <person name="Skarshewski A."/>
            <person name="Chaumeil P.A."/>
            <person name="Hugenholtz P."/>
        </authorList>
    </citation>
    <scope>NUCLEOTIDE SEQUENCE [LARGE SCALE GENOMIC DNA]</scope>
    <source>
        <strain evidence="3">UBA9158</strain>
    </source>
</reference>
<dbReference type="Proteomes" id="UP000259273">
    <property type="component" value="Unassembled WGS sequence"/>
</dbReference>
<sequence length="227" mass="24608">MLLVHGGGWERRSRDDMTRLARYYVGKGYVVLNASYRFAPGAKYPAQVYDLQQAMHWLHREASELQLDTQRIAAFGYSAGAHLLSLMALAAGTGDDLDRPWGGAQTRPAVVIAGGSPMDLRKYPGGKLVPQFLGGRITEIPETFAAASPVTRVHAGAPPFYLFHGGADTLVTIDHAEEFVSALQAHDVPVDLKRLPARGHILTFLTVGSALPAADTFLQRYLQDPAG</sequence>
<protein>
    <submittedName>
        <fullName evidence="3">Alpha/beta hydrolase</fullName>
    </submittedName>
</protein>
<dbReference type="AlphaFoldDB" id="A0A3C1KIJ6"/>
<dbReference type="STRING" id="1121937.GCA_000423125_02868"/>
<proteinExistence type="predicted"/>
<name>A0A3C1KIJ6_9GAMM</name>
<evidence type="ECO:0000259" key="2">
    <source>
        <dbReference type="Pfam" id="PF20434"/>
    </source>
</evidence>
<comment type="caution">
    <text evidence="3">The sequence shown here is derived from an EMBL/GenBank/DDBJ whole genome shotgun (WGS) entry which is preliminary data.</text>
</comment>